<name>A0A1I6T771_9CAUL</name>
<evidence type="ECO:0008006" key="3">
    <source>
        <dbReference type="Google" id="ProtNLM"/>
    </source>
</evidence>
<reference evidence="2" key="1">
    <citation type="submission" date="2016-10" db="EMBL/GenBank/DDBJ databases">
        <authorList>
            <person name="Varghese N."/>
            <person name="Submissions S."/>
        </authorList>
    </citation>
    <scope>NUCLEOTIDE SEQUENCE [LARGE SCALE GENOMIC DNA]</scope>
    <source>
        <strain evidence="2">CGMCC 1.10683</strain>
    </source>
</reference>
<gene>
    <name evidence="1" type="ORF">SAMN05192570_3028</name>
</gene>
<dbReference type="STRING" id="871741.SAMN05192570_3028"/>
<dbReference type="GO" id="GO:0003676">
    <property type="term" value="F:nucleic acid binding"/>
    <property type="evidence" value="ECO:0007669"/>
    <property type="project" value="InterPro"/>
</dbReference>
<dbReference type="InterPro" id="IPR011856">
    <property type="entry name" value="tRNA_endonuc-like_dom_sf"/>
</dbReference>
<dbReference type="Proteomes" id="UP000198788">
    <property type="component" value="Unassembled WGS sequence"/>
</dbReference>
<organism evidence="1 2">
    <name type="scientific">Brevundimonas viscosa</name>
    <dbReference type="NCBI Taxonomy" id="871741"/>
    <lineage>
        <taxon>Bacteria</taxon>
        <taxon>Pseudomonadati</taxon>
        <taxon>Pseudomonadota</taxon>
        <taxon>Alphaproteobacteria</taxon>
        <taxon>Caulobacterales</taxon>
        <taxon>Caulobacteraceae</taxon>
        <taxon>Brevundimonas</taxon>
    </lineage>
</organism>
<proteinExistence type="predicted"/>
<dbReference type="RefSeq" id="WP_092312722.1">
    <property type="nucleotide sequence ID" value="NZ_FOZV01000008.1"/>
</dbReference>
<keyword evidence="2" id="KW-1185">Reference proteome</keyword>
<evidence type="ECO:0000313" key="1">
    <source>
        <dbReference type="EMBL" id="SFS85056.1"/>
    </source>
</evidence>
<dbReference type="Gene3D" id="3.40.1350.10">
    <property type="match status" value="1"/>
</dbReference>
<protein>
    <recommendedName>
        <fullName evidence="3">DUF4268 domain-containing protein</fullName>
    </recommendedName>
</protein>
<sequence length="302" mass="33092">MTEVTFGTLEDVAPRQAWAHEATVFTPWLADNLGRLGKELGLELQLEGREVRVGPFSADILAVDIRTNERVLVENQLEEGDHRHLGQILTYLTGLEARVVVWVAPRFRDEHLSAVRWLNEHASDGARFFAVRLRVVRIGDSPFAPLFEVLERPNDWDRRLQEVAREAVDVSEVSARRQAFWDMAVARHPDSGLTPAQSPARWVPVGVGDLVVSAFVGEGRVGVFLRGGRGKGAEVVAKVLTPHAPELEAALGVPFGDPAYPFTSRLETDLSTPAGQEAAADWLATEVARYIAAVRAVVGDAA</sequence>
<dbReference type="AlphaFoldDB" id="A0A1I6T771"/>
<accession>A0A1I6T771</accession>
<dbReference type="OrthoDB" id="570199at2"/>
<dbReference type="EMBL" id="FOZV01000008">
    <property type="protein sequence ID" value="SFS85056.1"/>
    <property type="molecule type" value="Genomic_DNA"/>
</dbReference>
<evidence type="ECO:0000313" key="2">
    <source>
        <dbReference type="Proteomes" id="UP000198788"/>
    </source>
</evidence>